<dbReference type="SUPFAM" id="SSF47413">
    <property type="entry name" value="lambda repressor-like DNA-binding domains"/>
    <property type="match status" value="1"/>
</dbReference>
<dbReference type="PROSITE" id="PS50943">
    <property type="entry name" value="HTH_CROC1"/>
    <property type="match status" value="1"/>
</dbReference>
<gene>
    <name evidence="3" type="ORF">QP433_03610</name>
</gene>
<dbReference type="Proteomes" id="UP001229251">
    <property type="component" value="Unassembled WGS sequence"/>
</dbReference>
<reference evidence="3" key="1">
    <citation type="submission" date="2023-05" db="EMBL/GenBank/DDBJ databases">
        <title>Cataloging the Phylogenetic Diversity of Human Bladder Bacteria.</title>
        <authorList>
            <person name="Du J."/>
        </authorList>
    </citation>
    <scope>NUCLEOTIDE SEQUENCE</scope>
    <source>
        <strain evidence="3">UMB1231</strain>
    </source>
</reference>
<dbReference type="Gene3D" id="1.10.260.40">
    <property type="entry name" value="lambda repressor-like DNA-binding domains"/>
    <property type="match status" value="1"/>
</dbReference>
<dbReference type="PANTHER" id="PTHR46558">
    <property type="entry name" value="TRACRIPTIONAL REGULATORY PROTEIN-RELATED-RELATED"/>
    <property type="match status" value="1"/>
</dbReference>
<accession>A0AAJ1Q440</accession>
<dbReference type="Pfam" id="PF01381">
    <property type="entry name" value="HTH_3"/>
    <property type="match status" value="1"/>
</dbReference>
<proteinExistence type="predicted"/>
<dbReference type="EMBL" id="JASOOE010000005">
    <property type="protein sequence ID" value="MDK7187060.1"/>
    <property type="molecule type" value="Genomic_DNA"/>
</dbReference>
<dbReference type="SMART" id="SM00530">
    <property type="entry name" value="HTH_XRE"/>
    <property type="match status" value="1"/>
</dbReference>
<evidence type="ECO:0000313" key="4">
    <source>
        <dbReference type="Proteomes" id="UP001229251"/>
    </source>
</evidence>
<evidence type="ECO:0000313" key="3">
    <source>
        <dbReference type="EMBL" id="MDK7187060.1"/>
    </source>
</evidence>
<dbReference type="GO" id="GO:0003677">
    <property type="term" value="F:DNA binding"/>
    <property type="evidence" value="ECO:0007669"/>
    <property type="project" value="UniProtKB-KW"/>
</dbReference>
<dbReference type="InterPro" id="IPR001387">
    <property type="entry name" value="Cro/C1-type_HTH"/>
</dbReference>
<feature type="domain" description="HTH cro/C1-type" evidence="2">
    <location>
        <begin position="9"/>
        <end position="63"/>
    </location>
</feature>
<dbReference type="PANTHER" id="PTHR46558:SF11">
    <property type="entry name" value="HTH-TYPE TRANSCRIPTIONAL REGULATOR XRE"/>
    <property type="match status" value="1"/>
</dbReference>
<sequence length="66" mass="7891">MIIEFGACIHDLRSQLEMTQEEFAEQIGVSRQIVSNWERGCNHPTYKNWHSIRKKFGNKIDIKQWN</sequence>
<evidence type="ECO:0000256" key="1">
    <source>
        <dbReference type="ARBA" id="ARBA00023125"/>
    </source>
</evidence>
<dbReference type="AlphaFoldDB" id="A0AAJ1Q440"/>
<protein>
    <submittedName>
        <fullName evidence="3">Helix-turn-helix transcriptional regulator</fullName>
    </submittedName>
</protein>
<dbReference type="RefSeq" id="WP_070609496.1">
    <property type="nucleotide sequence ID" value="NZ_JASOOE010000005.1"/>
</dbReference>
<dbReference type="InterPro" id="IPR010982">
    <property type="entry name" value="Lambda_DNA-bd_dom_sf"/>
</dbReference>
<dbReference type="CDD" id="cd00093">
    <property type="entry name" value="HTH_XRE"/>
    <property type="match status" value="1"/>
</dbReference>
<keyword evidence="1" id="KW-0238">DNA-binding</keyword>
<organism evidence="3 4">
    <name type="scientific">Facklamia hominis</name>
    <dbReference type="NCBI Taxonomy" id="178214"/>
    <lineage>
        <taxon>Bacteria</taxon>
        <taxon>Bacillati</taxon>
        <taxon>Bacillota</taxon>
        <taxon>Bacilli</taxon>
        <taxon>Lactobacillales</taxon>
        <taxon>Aerococcaceae</taxon>
        <taxon>Facklamia</taxon>
    </lineage>
</organism>
<comment type="caution">
    <text evidence="3">The sequence shown here is derived from an EMBL/GenBank/DDBJ whole genome shotgun (WGS) entry which is preliminary data.</text>
</comment>
<evidence type="ECO:0000259" key="2">
    <source>
        <dbReference type="PROSITE" id="PS50943"/>
    </source>
</evidence>
<name>A0AAJ1Q440_9LACT</name>